<sequence length="43" mass="4480">MKYPRLDAPAAVAPGAAAGFDKCWCSYGKYGSKVASKAAWATI</sequence>
<protein>
    <submittedName>
        <fullName evidence="1">Uncharacterized protein</fullName>
    </submittedName>
</protein>
<evidence type="ECO:0000313" key="1">
    <source>
        <dbReference type="EMBL" id="SDI68493.1"/>
    </source>
</evidence>
<proteinExistence type="predicted"/>
<gene>
    <name evidence="1" type="ORF">SAMN05428953_102593</name>
</gene>
<organism evidence="1 2">
    <name type="scientific">Mesorhizobium muleiense</name>
    <dbReference type="NCBI Taxonomy" id="1004279"/>
    <lineage>
        <taxon>Bacteria</taxon>
        <taxon>Pseudomonadati</taxon>
        <taxon>Pseudomonadota</taxon>
        <taxon>Alphaproteobacteria</taxon>
        <taxon>Hyphomicrobiales</taxon>
        <taxon>Phyllobacteriaceae</taxon>
        <taxon>Mesorhizobium</taxon>
    </lineage>
</organism>
<dbReference type="AlphaFoldDB" id="A0A1G8MKR8"/>
<dbReference type="Proteomes" id="UP000198894">
    <property type="component" value="Unassembled WGS sequence"/>
</dbReference>
<accession>A0A1G8MKR8</accession>
<evidence type="ECO:0000313" key="2">
    <source>
        <dbReference type="Proteomes" id="UP000198894"/>
    </source>
</evidence>
<keyword evidence="2" id="KW-1185">Reference proteome</keyword>
<dbReference type="EMBL" id="FNEE01000002">
    <property type="protein sequence ID" value="SDI68493.1"/>
    <property type="molecule type" value="Genomic_DNA"/>
</dbReference>
<name>A0A1G8MKR8_9HYPH</name>
<reference evidence="2" key="1">
    <citation type="submission" date="2016-10" db="EMBL/GenBank/DDBJ databases">
        <authorList>
            <person name="Varghese N."/>
            <person name="Submissions S."/>
        </authorList>
    </citation>
    <scope>NUCLEOTIDE SEQUENCE [LARGE SCALE GENOMIC DNA]</scope>
    <source>
        <strain evidence="2">CGMCC 1.11022</strain>
    </source>
</reference>